<dbReference type="AlphaFoldDB" id="A0A2U1AUI7"/>
<keyword evidence="3" id="KW-1185">Reference proteome</keyword>
<dbReference type="GeneID" id="78295803"/>
<protein>
    <submittedName>
        <fullName evidence="2">Uncharacterized protein</fullName>
    </submittedName>
</protein>
<dbReference type="RefSeq" id="WP_116884508.1">
    <property type="nucleotide sequence ID" value="NZ_CABMMC010000078.1"/>
</dbReference>
<evidence type="ECO:0000313" key="2">
    <source>
        <dbReference type="EMBL" id="PVY40088.1"/>
    </source>
</evidence>
<reference evidence="2 3" key="1">
    <citation type="submission" date="2018-04" db="EMBL/GenBank/DDBJ databases">
        <title>Genomic Encyclopedia of Type Strains, Phase IV (KMG-IV): sequencing the most valuable type-strain genomes for metagenomic binning, comparative biology and taxonomic classification.</title>
        <authorList>
            <person name="Goeker M."/>
        </authorList>
    </citation>
    <scope>NUCLEOTIDE SEQUENCE [LARGE SCALE GENOMIC DNA]</scope>
    <source>
        <strain evidence="2 3">DSM 14823</strain>
    </source>
</reference>
<comment type="caution">
    <text evidence="2">The sequence shown here is derived from an EMBL/GenBank/DDBJ whole genome shotgun (WGS) entry which is preliminary data.</text>
</comment>
<name>A0A2U1AUI7_9BACT</name>
<organism evidence="2 3">
    <name type="scientific">Victivallis vadensis</name>
    <dbReference type="NCBI Taxonomy" id="172901"/>
    <lineage>
        <taxon>Bacteria</taxon>
        <taxon>Pseudomonadati</taxon>
        <taxon>Lentisphaerota</taxon>
        <taxon>Lentisphaeria</taxon>
        <taxon>Victivallales</taxon>
        <taxon>Victivallaceae</taxon>
        <taxon>Victivallis</taxon>
    </lineage>
</organism>
<accession>A0A2U1AUI7</accession>
<feature type="chain" id="PRO_5015594702" evidence="1">
    <location>
        <begin position="18"/>
        <end position="359"/>
    </location>
</feature>
<evidence type="ECO:0000313" key="3">
    <source>
        <dbReference type="Proteomes" id="UP000245959"/>
    </source>
</evidence>
<gene>
    <name evidence="2" type="ORF">C8D82_11889</name>
</gene>
<keyword evidence="1" id="KW-0732">Signal</keyword>
<sequence length="359" mass="40003">MKWLGILGALLACSVLAAEPAEVRFSDGSSAVGELSIMGARPLILRLPDSKIQRKFTLPDLAGITQLVETETMNRPWLYTEAGKAGKTYLEGEYPFVNFATEVELISGEKLRGHVISAVLLLRGEDGKRRKVFLNRQIRGKVGETLESLVYPVSVRFPQAVKAEAKPVSGRVAGYGRLEAATLLDVERGVVIHAKCDGENFTFPPLLPGCYEMYVRTDRAVLYGLNGTPVAPDELAGMRKVFPLADDFFRERWLLEANGGARHARALIYKRRGDYYAAGQHTPDGGYVWHLDIWNFHCDGETWKLDTRQIPVRYKQPGKDSVRKLFKIQRLGSVKPGDRVEIDAAREGNDGAVFIRNLD</sequence>
<proteinExistence type="predicted"/>
<feature type="signal peptide" evidence="1">
    <location>
        <begin position="1"/>
        <end position="17"/>
    </location>
</feature>
<dbReference type="EMBL" id="QEKH01000018">
    <property type="protein sequence ID" value="PVY40088.1"/>
    <property type="molecule type" value="Genomic_DNA"/>
</dbReference>
<dbReference type="Proteomes" id="UP000245959">
    <property type="component" value="Unassembled WGS sequence"/>
</dbReference>
<evidence type="ECO:0000256" key="1">
    <source>
        <dbReference type="SAM" id="SignalP"/>
    </source>
</evidence>